<gene>
    <name evidence="1" type="ORF">IEE83_17015</name>
</gene>
<name>A0ABR9WF93_9BACT</name>
<organism evidence="1 2">
    <name type="scientific">Dyadobacter subterraneus</name>
    <dbReference type="NCBI Taxonomy" id="2773304"/>
    <lineage>
        <taxon>Bacteria</taxon>
        <taxon>Pseudomonadati</taxon>
        <taxon>Bacteroidota</taxon>
        <taxon>Cytophagia</taxon>
        <taxon>Cytophagales</taxon>
        <taxon>Spirosomataceae</taxon>
        <taxon>Dyadobacter</taxon>
    </lineage>
</organism>
<comment type="caution">
    <text evidence="1">The sequence shown here is derived from an EMBL/GenBank/DDBJ whole genome shotgun (WGS) entry which is preliminary data.</text>
</comment>
<dbReference type="EMBL" id="JACYGY010000001">
    <property type="protein sequence ID" value="MBE9463591.1"/>
    <property type="molecule type" value="Genomic_DNA"/>
</dbReference>
<evidence type="ECO:0000313" key="2">
    <source>
        <dbReference type="Proteomes" id="UP000634134"/>
    </source>
</evidence>
<accession>A0ABR9WF93</accession>
<keyword evidence="2" id="KW-1185">Reference proteome</keyword>
<protein>
    <submittedName>
        <fullName evidence="1">Uncharacterized protein</fullName>
    </submittedName>
</protein>
<evidence type="ECO:0000313" key="1">
    <source>
        <dbReference type="EMBL" id="MBE9463591.1"/>
    </source>
</evidence>
<dbReference type="Proteomes" id="UP000634134">
    <property type="component" value="Unassembled WGS sequence"/>
</dbReference>
<sequence>MKYPCFVFWIFFVTISPCSAQRDHDQDIQDSVIGWWSNNRFDHLKPQTDATGKKKEVIVNDMIKWMKASYTPVGGLGTSSRYINNKGYGVNFLVWNVSHDKMWTEPNGNFKPIPEENTKFAIAANQLFGAFPISFINTGNEFYFVIQPDGYAETSQTLDNRKGADPRIHPNAYKYITRVNDWSTVYLAPDNKLPWISVSKGELLQKAEEGLQKVLADKRKEVASQWPDNKKKQDEALDYFEKNDITRYRKNIQELKRRYANSLK</sequence>
<dbReference type="RefSeq" id="WP_194121711.1">
    <property type="nucleotide sequence ID" value="NZ_JACYGY010000001.1"/>
</dbReference>
<reference evidence="2" key="1">
    <citation type="submission" date="2023-07" db="EMBL/GenBank/DDBJ databases">
        <title>Dyadobacter sp. nov 'subterranea' isolated from contaminted grondwater.</title>
        <authorList>
            <person name="Szabo I."/>
            <person name="Al-Omari J."/>
            <person name="Szerdahelyi S.G."/>
            <person name="Rado J."/>
        </authorList>
    </citation>
    <scope>NUCLEOTIDE SEQUENCE [LARGE SCALE GENOMIC DNA]</scope>
    <source>
        <strain evidence="2">UP-52</strain>
    </source>
</reference>
<proteinExistence type="predicted"/>